<dbReference type="OrthoDB" id="4321277at2"/>
<feature type="region of interest" description="Disordered" evidence="1">
    <location>
        <begin position="51"/>
        <end position="85"/>
    </location>
</feature>
<sequence>MPSTSPEQNPTNNASTADEQPFDPLYFPPDLVQKQQALAAAYAELHAFSANPDLPWSVEPGGGWDDTGSGRWRETARPETGGWTDEQNAEYDRLWAQARERAIDVSCHPHWNAVRQHCSPEDVVKARQALKTYKGATLAQEDIAAAA</sequence>
<organism evidence="2 3">
    <name type="scientific">Streptomyces tirandamycinicus</name>
    <dbReference type="NCBI Taxonomy" id="2174846"/>
    <lineage>
        <taxon>Bacteria</taxon>
        <taxon>Bacillati</taxon>
        <taxon>Actinomycetota</taxon>
        <taxon>Actinomycetes</taxon>
        <taxon>Kitasatosporales</taxon>
        <taxon>Streptomycetaceae</taxon>
        <taxon>Streptomyces</taxon>
    </lineage>
</organism>
<dbReference type="EMBL" id="CP029188">
    <property type="protein sequence ID" value="AWI32627.1"/>
    <property type="molecule type" value="Genomic_DNA"/>
</dbReference>
<evidence type="ECO:0000313" key="3">
    <source>
        <dbReference type="Proteomes" id="UP000244900"/>
    </source>
</evidence>
<evidence type="ECO:0000256" key="1">
    <source>
        <dbReference type="SAM" id="MobiDB-lite"/>
    </source>
</evidence>
<accession>A0A2S1T283</accession>
<gene>
    <name evidence="2" type="ORF">DDW44_30375</name>
</gene>
<dbReference type="KEGG" id="stir:DDW44_30375"/>
<dbReference type="Proteomes" id="UP000244900">
    <property type="component" value="Chromosome"/>
</dbReference>
<dbReference type="AlphaFoldDB" id="A0A2S1T283"/>
<reference evidence="2 3" key="1">
    <citation type="submission" date="2018-05" db="EMBL/GenBank/DDBJ databases">
        <title>Complete genome sequence of sponge-derived Streptomyces sp. HNM0039.</title>
        <authorList>
            <person name="Huang X."/>
            <person name="Zhou S."/>
        </authorList>
    </citation>
    <scope>NUCLEOTIDE SEQUENCE [LARGE SCALE GENOMIC DNA]</scope>
    <source>
        <strain evidence="2 3">HNM0039</strain>
    </source>
</reference>
<feature type="region of interest" description="Disordered" evidence="1">
    <location>
        <begin position="1"/>
        <end position="29"/>
    </location>
</feature>
<protein>
    <submittedName>
        <fullName evidence="2">Uncharacterized protein</fullName>
    </submittedName>
</protein>
<keyword evidence="3" id="KW-1185">Reference proteome</keyword>
<name>A0A2S1T283_9ACTN</name>
<proteinExistence type="predicted"/>
<evidence type="ECO:0000313" key="2">
    <source>
        <dbReference type="EMBL" id="AWI32627.1"/>
    </source>
</evidence>
<feature type="compositionally biased region" description="Polar residues" evidence="1">
    <location>
        <begin position="1"/>
        <end position="18"/>
    </location>
</feature>
<dbReference type="RefSeq" id="WP_108908495.1">
    <property type="nucleotide sequence ID" value="NZ_CP029188.1"/>
</dbReference>